<sequence length="227" mass="24762">MPLLNVISLLLEYPDEALWQHREELLAATGQTQPGLLPFVQDYLAAPVLDKQAEWCALFERGRATSLLLFEHVHAESRERGQAMVDLLNQYEAAGLALNCRELPDYLPLYLEYLSRQDAAAARQGLQDVAPILALLGGRLKERGSAFSALFDALLDVAQSPLRSDTLAAQVAGEARDDTPAAMDAVWEEEQVKFIGGQGCDAPAPHPRRGSQNVLPQYLDLSAGGAN</sequence>
<dbReference type="EMBL" id="PJZH01000001">
    <property type="protein sequence ID" value="PLR40223.1"/>
    <property type="molecule type" value="Genomic_DNA"/>
</dbReference>
<dbReference type="RefSeq" id="WP_101821427.1">
    <property type="nucleotide sequence ID" value="NZ_PJZH01000001.1"/>
</dbReference>
<accession>A0A2N5ECF4</accession>
<dbReference type="InterPro" id="IPR020945">
    <property type="entry name" value="DMSO/NO3_reduct_chaperone"/>
</dbReference>
<dbReference type="GO" id="GO:0051131">
    <property type="term" value="P:chaperone-mediated protein complex assembly"/>
    <property type="evidence" value="ECO:0007669"/>
    <property type="project" value="InterPro"/>
</dbReference>
<dbReference type="PANTHER" id="PTHR43680:SF4">
    <property type="entry name" value="NITRATE REDUCTASE MOLYBDENUM COFACTOR ASSEMBLY CHAPERONE NARW-RELATED"/>
    <property type="match status" value="1"/>
</dbReference>
<dbReference type="AlphaFoldDB" id="A0A2N5ECF4"/>
<evidence type="ECO:0000313" key="2">
    <source>
        <dbReference type="EMBL" id="PLR40223.1"/>
    </source>
</evidence>
<reference evidence="2 3" key="1">
    <citation type="submission" date="2017-12" db="EMBL/GenBank/DDBJ databases">
        <title>Characterization of six clinical isolates of Enterochimera gen. nov., a novel genus of the Yersiniaciae family and the three species Enterochimera arupensis sp. nov., Enterochimera coloradensis sp. nov, and Enterochimera californica sp. nov.</title>
        <authorList>
            <person name="Rossi A."/>
            <person name="Fisher M."/>
        </authorList>
    </citation>
    <scope>NUCLEOTIDE SEQUENCE [LARGE SCALE GENOMIC DNA]</scope>
    <source>
        <strain evidence="3">2016-Iso4</strain>
    </source>
</reference>
<comment type="caution">
    <text evidence="2">The sequence shown here is derived from an EMBL/GenBank/DDBJ whole genome shotgun (WGS) entry which is preliminary data.</text>
</comment>
<evidence type="ECO:0000313" key="3">
    <source>
        <dbReference type="Proteomes" id="UP000234503"/>
    </source>
</evidence>
<evidence type="ECO:0000256" key="1">
    <source>
        <dbReference type="ARBA" id="ARBA00023063"/>
    </source>
</evidence>
<dbReference type="Pfam" id="PF02613">
    <property type="entry name" value="Nitrate_red_del"/>
    <property type="match status" value="1"/>
</dbReference>
<organism evidence="2 3">
    <name type="scientific">Chimaeribacter coloradensis</name>
    <dbReference type="NCBI Taxonomy" id="2060068"/>
    <lineage>
        <taxon>Bacteria</taxon>
        <taxon>Pseudomonadati</taxon>
        <taxon>Pseudomonadota</taxon>
        <taxon>Gammaproteobacteria</taxon>
        <taxon>Enterobacterales</taxon>
        <taxon>Yersiniaceae</taxon>
        <taxon>Chimaeribacter</taxon>
    </lineage>
</organism>
<dbReference type="InterPro" id="IPR003765">
    <property type="entry name" value="NO3_reductase_chaperone_NarJ"/>
</dbReference>
<protein>
    <submittedName>
        <fullName evidence="2">Nitrate reductase molybdenum cofactor assembly chaperone</fullName>
    </submittedName>
</protein>
<keyword evidence="3" id="KW-1185">Reference proteome</keyword>
<gene>
    <name evidence="2" type="primary">narJ</name>
    <name evidence="2" type="ORF">CYR32_00325</name>
</gene>
<proteinExistence type="predicted"/>
<name>A0A2N5ECF4_9GAMM</name>
<dbReference type="NCBIfam" id="TIGR00684">
    <property type="entry name" value="narJ"/>
    <property type="match status" value="1"/>
</dbReference>
<dbReference type="SUPFAM" id="SSF89155">
    <property type="entry name" value="TorD-like"/>
    <property type="match status" value="1"/>
</dbReference>
<keyword evidence="1" id="KW-0534">Nitrate assimilation</keyword>
<dbReference type="PANTHER" id="PTHR43680">
    <property type="entry name" value="NITRATE REDUCTASE MOLYBDENUM COFACTOR ASSEMBLY CHAPERONE"/>
    <property type="match status" value="1"/>
</dbReference>
<dbReference type="GO" id="GO:0042128">
    <property type="term" value="P:nitrate assimilation"/>
    <property type="evidence" value="ECO:0007669"/>
    <property type="project" value="UniProtKB-KW"/>
</dbReference>
<dbReference type="GO" id="GO:0016530">
    <property type="term" value="F:metallochaperone activity"/>
    <property type="evidence" value="ECO:0007669"/>
    <property type="project" value="TreeGrafter"/>
</dbReference>
<dbReference type="GO" id="GO:0051082">
    <property type="term" value="F:unfolded protein binding"/>
    <property type="evidence" value="ECO:0007669"/>
    <property type="project" value="InterPro"/>
</dbReference>
<dbReference type="Proteomes" id="UP000234503">
    <property type="component" value="Unassembled WGS sequence"/>
</dbReference>
<dbReference type="OrthoDB" id="8478585at2"/>
<dbReference type="InterPro" id="IPR036411">
    <property type="entry name" value="TorD-like_sf"/>
</dbReference>